<sequence>LSEYEWKILEQMQPLFELFKDVTLWMSKKDVATIHQVIPIHDIIHTSLNKICEEEKLLKAIRITTSNGFEISDKYYSLTDDSIVYHVAMVMHPSYKLAYFKQQQWEKEWMDRVLEIVNGIWKNRY</sequence>
<dbReference type="Proteomes" id="UP000054279">
    <property type="component" value="Unassembled WGS sequence"/>
</dbReference>
<dbReference type="OrthoDB" id="3359487at2759"/>
<name>A0A0C9V8W1_SPHS4</name>
<dbReference type="AlphaFoldDB" id="A0A0C9V8W1"/>
<accession>A0A0C9V8W1</accession>
<dbReference type="EMBL" id="KN837123">
    <property type="protein sequence ID" value="KIJ43404.1"/>
    <property type="molecule type" value="Genomic_DNA"/>
</dbReference>
<evidence type="ECO:0000313" key="1">
    <source>
        <dbReference type="EMBL" id="KIJ43404.1"/>
    </source>
</evidence>
<dbReference type="HOGENOM" id="CLU_167272_0_0_1"/>
<organism evidence="1 2">
    <name type="scientific">Sphaerobolus stellatus (strain SS14)</name>
    <dbReference type="NCBI Taxonomy" id="990650"/>
    <lineage>
        <taxon>Eukaryota</taxon>
        <taxon>Fungi</taxon>
        <taxon>Dikarya</taxon>
        <taxon>Basidiomycota</taxon>
        <taxon>Agaricomycotina</taxon>
        <taxon>Agaricomycetes</taxon>
        <taxon>Phallomycetidae</taxon>
        <taxon>Geastrales</taxon>
        <taxon>Sphaerobolaceae</taxon>
        <taxon>Sphaerobolus</taxon>
    </lineage>
</organism>
<protein>
    <recommendedName>
        <fullName evidence="3">hAT-like transposase RNase-H fold domain-containing protein</fullName>
    </recommendedName>
</protein>
<gene>
    <name evidence="1" type="ORF">M422DRAFT_119269</name>
</gene>
<dbReference type="SUPFAM" id="SSF53098">
    <property type="entry name" value="Ribonuclease H-like"/>
    <property type="match status" value="1"/>
</dbReference>
<feature type="non-terminal residue" evidence="1">
    <location>
        <position position="1"/>
    </location>
</feature>
<evidence type="ECO:0008006" key="3">
    <source>
        <dbReference type="Google" id="ProtNLM"/>
    </source>
</evidence>
<proteinExistence type="predicted"/>
<feature type="non-terminal residue" evidence="1">
    <location>
        <position position="125"/>
    </location>
</feature>
<dbReference type="InterPro" id="IPR012337">
    <property type="entry name" value="RNaseH-like_sf"/>
</dbReference>
<keyword evidence="2" id="KW-1185">Reference proteome</keyword>
<reference evidence="1 2" key="1">
    <citation type="submission" date="2014-06" db="EMBL/GenBank/DDBJ databases">
        <title>Evolutionary Origins and Diversification of the Mycorrhizal Mutualists.</title>
        <authorList>
            <consortium name="DOE Joint Genome Institute"/>
            <consortium name="Mycorrhizal Genomics Consortium"/>
            <person name="Kohler A."/>
            <person name="Kuo A."/>
            <person name="Nagy L.G."/>
            <person name="Floudas D."/>
            <person name="Copeland A."/>
            <person name="Barry K.W."/>
            <person name="Cichocki N."/>
            <person name="Veneault-Fourrey C."/>
            <person name="LaButti K."/>
            <person name="Lindquist E.A."/>
            <person name="Lipzen A."/>
            <person name="Lundell T."/>
            <person name="Morin E."/>
            <person name="Murat C."/>
            <person name="Riley R."/>
            <person name="Ohm R."/>
            <person name="Sun H."/>
            <person name="Tunlid A."/>
            <person name="Henrissat B."/>
            <person name="Grigoriev I.V."/>
            <person name="Hibbett D.S."/>
            <person name="Martin F."/>
        </authorList>
    </citation>
    <scope>NUCLEOTIDE SEQUENCE [LARGE SCALE GENOMIC DNA]</scope>
    <source>
        <strain evidence="1 2">SS14</strain>
    </source>
</reference>
<evidence type="ECO:0000313" key="2">
    <source>
        <dbReference type="Proteomes" id="UP000054279"/>
    </source>
</evidence>